<dbReference type="EMBL" id="FOCT01000004">
    <property type="protein sequence ID" value="SEN39873.1"/>
    <property type="molecule type" value="Genomic_DNA"/>
</dbReference>
<organism evidence="2 3">
    <name type="scientific">Nitrosospira multiformis</name>
    <dbReference type="NCBI Taxonomy" id="1231"/>
    <lineage>
        <taxon>Bacteria</taxon>
        <taxon>Pseudomonadati</taxon>
        <taxon>Pseudomonadota</taxon>
        <taxon>Betaproteobacteria</taxon>
        <taxon>Nitrosomonadales</taxon>
        <taxon>Nitrosomonadaceae</taxon>
        <taxon>Nitrosospira</taxon>
    </lineage>
</organism>
<protein>
    <submittedName>
        <fullName evidence="2">Uncharacterized protein</fullName>
    </submittedName>
</protein>
<sequence>MKEIAEENSFAQNTLEEAKDIGANVLGATLGMLAGVDVPIGEARDAYRHAKGAKQTYEIFTPCTPEQEAEIKKIKGQAAQALEEEDKNPGSTPSLQSEESKTEKTGKFIRTLPF</sequence>
<dbReference type="RefSeq" id="WP_074745356.1">
    <property type="nucleotide sequence ID" value="NZ_FOCT01000004.1"/>
</dbReference>
<evidence type="ECO:0000313" key="3">
    <source>
        <dbReference type="Proteomes" id="UP000183898"/>
    </source>
</evidence>
<accession>A0A1H8G7A7</accession>
<gene>
    <name evidence="2" type="ORF">SAMN05216404_104120</name>
</gene>
<evidence type="ECO:0000256" key="1">
    <source>
        <dbReference type="SAM" id="MobiDB-lite"/>
    </source>
</evidence>
<dbReference type="Proteomes" id="UP000183898">
    <property type="component" value="Unassembled WGS sequence"/>
</dbReference>
<dbReference type="AlphaFoldDB" id="A0A1H8G7A7"/>
<name>A0A1H8G7A7_9PROT</name>
<proteinExistence type="predicted"/>
<feature type="region of interest" description="Disordered" evidence="1">
    <location>
        <begin position="73"/>
        <end position="114"/>
    </location>
</feature>
<evidence type="ECO:0000313" key="2">
    <source>
        <dbReference type="EMBL" id="SEN39873.1"/>
    </source>
</evidence>
<reference evidence="2 3" key="1">
    <citation type="submission" date="2016-10" db="EMBL/GenBank/DDBJ databases">
        <authorList>
            <person name="de Groot N.N."/>
        </authorList>
    </citation>
    <scope>NUCLEOTIDE SEQUENCE [LARGE SCALE GENOMIC DNA]</scope>
    <source>
        <strain evidence="2 3">Nl18</strain>
    </source>
</reference>